<accession>A0A1B2DGB7</accession>
<sequence length="310" mass="35261">MKIDRLLGIVVLLLGRKRWNATELAERFEVSVKTIYRDMETLGLAGIPVASHHGAAGGYEIMEQYTLNRQLASAKEWKALLAAVKGIASALDDQAYHELLAKVNALLPQAAHEEHARQGEELVFDLQSWGSGLELKPKLALLQQAITESKVARLRYASSAGTESEREVEPTALIMKGSIWYLQAYCRRKQGFRMFRLTRILSLSLLLEDFEPRQSPQLEGLIWRSSWGADQETLMLMHFQPQVKHRVYDAFPNVFITELADGSLQVTGSFSLDEWFYGLLLSFCHHVKVLEPSWAAEEIKRRAQLIFEIY</sequence>
<dbReference type="Pfam" id="PF25583">
    <property type="entry name" value="WCX"/>
    <property type="match status" value="1"/>
</dbReference>
<dbReference type="Pfam" id="PF13280">
    <property type="entry name" value="WYL"/>
    <property type="match status" value="1"/>
</dbReference>
<evidence type="ECO:0000256" key="1">
    <source>
        <dbReference type="ARBA" id="ARBA00023015"/>
    </source>
</evidence>
<keyword evidence="4" id="KW-0238">DNA-binding</keyword>
<dbReference type="SUPFAM" id="SSF46785">
    <property type="entry name" value="Winged helix' DNA-binding domain"/>
    <property type="match status" value="1"/>
</dbReference>
<evidence type="ECO:0000259" key="3">
    <source>
        <dbReference type="PROSITE" id="PS51000"/>
    </source>
</evidence>
<reference evidence="4" key="1">
    <citation type="submission" date="2016-08" db="EMBL/GenBank/DDBJ databases">
        <title>Complete Genome Seqeunce of Paenibacillus sp. BIHB 4019 from tea rhizoplane.</title>
        <authorList>
            <person name="Thakur R."/>
            <person name="Swarnkar M.K."/>
            <person name="Gulati A."/>
        </authorList>
    </citation>
    <scope>NUCLEOTIDE SEQUENCE [LARGE SCALE GENOMIC DNA]</scope>
    <source>
        <strain evidence="4">BIHB4019</strain>
    </source>
</reference>
<dbReference type="AlphaFoldDB" id="A0A1B2DGB7"/>
<keyword evidence="1" id="KW-0805">Transcription regulation</keyword>
<protein>
    <submittedName>
        <fullName evidence="4">DNA-binding transcriptional regulator</fullName>
    </submittedName>
</protein>
<dbReference type="RefSeq" id="WP_099518034.1">
    <property type="nucleotide sequence ID" value="NZ_CP016808.1"/>
</dbReference>
<evidence type="ECO:0000256" key="2">
    <source>
        <dbReference type="ARBA" id="ARBA00023163"/>
    </source>
</evidence>
<dbReference type="InterPro" id="IPR028349">
    <property type="entry name" value="PafC-like"/>
</dbReference>
<dbReference type="InterPro" id="IPR036388">
    <property type="entry name" value="WH-like_DNA-bd_sf"/>
</dbReference>
<evidence type="ECO:0000313" key="4">
    <source>
        <dbReference type="EMBL" id="ANY66753.1"/>
    </source>
</evidence>
<organism evidence="4">
    <name type="scientific">Paenibacillus sp. BIHB 4019</name>
    <dbReference type="NCBI Taxonomy" id="1870819"/>
    <lineage>
        <taxon>Bacteria</taxon>
        <taxon>Bacillati</taxon>
        <taxon>Bacillota</taxon>
        <taxon>Bacilli</taxon>
        <taxon>Bacillales</taxon>
        <taxon>Paenibacillaceae</taxon>
        <taxon>Paenibacillus</taxon>
    </lineage>
</organism>
<feature type="domain" description="HTH deoR-type" evidence="3">
    <location>
        <begin position="2"/>
        <end position="57"/>
    </location>
</feature>
<dbReference type="GO" id="GO:0003677">
    <property type="term" value="F:DNA binding"/>
    <property type="evidence" value="ECO:0007669"/>
    <property type="project" value="UniProtKB-KW"/>
</dbReference>
<gene>
    <name evidence="4" type="ORF">BBD42_09975</name>
</gene>
<dbReference type="InterPro" id="IPR051534">
    <property type="entry name" value="CBASS_pafABC_assoc_protein"/>
</dbReference>
<dbReference type="PIRSF" id="PIRSF016838">
    <property type="entry name" value="PafC"/>
    <property type="match status" value="1"/>
</dbReference>
<dbReference type="PROSITE" id="PS52050">
    <property type="entry name" value="WYL"/>
    <property type="match status" value="1"/>
</dbReference>
<dbReference type="PANTHER" id="PTHR34580">
    <property type="match status" value="1"/>
</dbReference>
<keyword evidence="2" id="KW-0804">Transcription</keyword>
<dbReference type="Pfam" id="PF08279">
    <property type="entry name" value="HTH_11"/>
    <property type="match status" value="1"/>
</dbReference>
<dbReference type="InterPro" id="IPR013196">
    <property type="entry name" value="HTH_11"/>
</dbReference>
<proteinExistence type="predicted"/>
<dbReference type="PROSITE" id="PS51000">
    <property type="entry name" value="HTH_DEOR_2"/>
    <property type="match status" value="1"/>
</dbReference>
<dbReference type="GO" id="GO:0003700">
    <property type="term" value="F:DNA-binding transcription factor activity"/>
    <property type="evidence" value="ECO:0007669"/>
    <property type="project" value="InterPro"/>
</dbReference>
<dbReference type="EMBL" id="CP016808">
    <property type="protein sequence ID" value="ANY66753.1"/>
    <property type="molecule type" value="Genomic_DNA"/>
</dbReference>
<dbReference type="InterPro" id="IPR036390">
    <property type="entry name" value="WH_DNA-bd_sf"/>
</dbReference>
<name>A0A1B2DGB7_9BACL</name>
<dbReference type="PANTHER" id="PTHR34580:SF1">
    <property type="entry name" value="PROTEIN PAFC"/>
    <property type="match status" value="1"/>
</dbReference>
<dbReference type="Gene3D" id="1.10.10.10">
    <property type="entry name" value="Winged helix-like DNA-binding domain superfamily/Winged helix DNA-binding domain"/>
    <property type="match status" value="1"/>
</dbReference>
<dbReference type="InterPro" id="IPR026881">
    <property type="entry name" value="WYL_dom"/>
</dbReference>
<dbReference type="InterPro" id="IPR001034">
    <property type="entry name" value="DeoR_HTH"/>
</dbReference>
<dbReference type="InterPro" id="IPR057727">
    <property type="entry name" value="WCX_dom"/>
</dbReference>